<protein>
    <submittedName>
        <fullName evidence="10">NADH-ubiquinone oxidoreductase B14 subunit</fullName>
    </submittedName>
</protein>
<dbReference type="GO" id="GO:0006979">
    <property type="term" value="P:response to oxidative stress"/>
    <property type="evidence" value="ECO:0007669"/>
    <property type="project" value="TreeGrafter"/>
</dbReference>
<evidence type="ECO:0000256" key="2">
    <source>
        <dbReference type="ARBA" id="ARBA00009508"/>
    </source>
</evidence>
<keyword evidence="11" id="KW-1185">Reference proteome</keyword>
<name>R4X7S9_TAPDE</name>
<evidence type="ECO:0000256" key="6">
    <source>
        <dbReference type="ARBA" id="ARBA00022982"/>
    </source>
</evidence>
<evidence type="ECO:0000256" key="7">
    <source>
        <dbReference type="ARBA" id="ARBA00023128"/>
    </source>
</evidence>
<dbReference type="PANTHER" id="PTHR12964:SF0">
    <property type="entry name" value="NADH DEHYDROGENASE [UBIQUINONE] 1 ALPHA SUBCOMPLEX SUBUNIT 6"/>
    <property type="match status" value="1"/>
</dbReference>
<dbReference type="STRING" id="1097556.R4X7S9"/>
<sequence length="99" mass="11770">MSYTNPTFLAMKTVSSANHAAARKRALKMYRDYQRCVPDMVNLYEMELPVSTVRSKIRQEFERNRYVSDLPTIDVLLFKGQIEYQETVNFWKQQSHVMK</sequence>
<evidence type="ECO:0000256" key="3">
    <source>
        <dbReference type="ARBA" id="ARBA00022448"/>
    </source>
</evidence>
<comment type="similarity">
    <text evidence="2">Belongs to the complex I LYR family.</text>
</comment>
<evidence type="ECO:0000256" key="1">
    <source>
        <dbReference type="ARBA" id="ARBA00004443"/>
    </source>
</evidence>
<evidence type="ECO:0000256" key="5">
    <source>
        <dbReference type="ARBA" id="ARBA00022792"/>
    </source>
</evidence>
<feature type="domain" description="Complex 1 LYR protein" evidence="9">
    <location>
        <begin position="24"/>
        <end position="81"/>
    </location>
</feature>
<dbReference type="eggNOG" id="KOG3426">
    <property type="taxonomic scope" value="Eukaryota"/>
</dbReference>
<keyword evidence="6" id="KW-0249">Electron transport</keyword>
<keyword evidence="3" id="KW-0813">Transport</keyword>
<dbReference type="AlphaFoldDB" id="R4X7S9"/>
<accession>R4X7S9</accession>
<dbReference type="EMBL" id="CAHR02000041">
    <property type="protein sequence ID" value="CCG81485.1"/>
    <property type="molecule type" value="Genomic_DNA"/>
</dbReference>
<evidence type="ECO:0000313" key="11">
    <source>
        <dbReference type="Proteomes" id="UP000013776"/>
    </source>
</evidence>
<keyword evidence="4" id="KW-0679">Respiratory chain</keyword>
<dbReference type="GO" id="GO:0005743">
    <property type="term" value="C:mitochondrial inner membrane"/>
    <property type="evidence" value="ECO:0007669"/>
    <property type="project" value="UniProtKB-SubCell"/>
</dbReference>
<evidence type="ECO:0000256" key="8">
    <source>
        <dbReference type="ARBA" id="ARBA00023136"/>
    </source>
</evidence>
<keyword evidence="7" id="KW-0496">Mitochondrion</keyword>
<keyword evidence="8" id="KW-0472">Membrane</keyword>
<dbReference type="OrthoDB" id="14535at2759"/>
<evidence type="ECO:0000259" key="9">
    <source>
        <dbReference type="Pfam" id="PF05347"/>
    </source>
</evidence>
<dbReference type="InterPro" id="IPR008011">
    <property type="entry name" value="Complex1_LYR_dom"/>
</dbReference>
<dbReference type="Pfam" id="PF05347">
    <property type="entry name" value="Complex1_LYR"/>
    <property type="match status" value="1"/>
</dbReference>
<dbReference type="GO" id="GO:0045271">
    <property type="term" value="C:respiratory chain complex I"/>
    <property type="evidence" value="ECO:0007669"/>
    <property type="project" value="InterPro"/>
</dbReference>
<evidence type="ECO:0000313" key="10">
    <source>
        <dbReference type="EMBL" id="CCG81485.1"/>
    </source>
</evidence>
<dbReference type="PANTHER" id="PTHR12964">
    <property type="entry name" value="NADH-UBIQUINONE OXIDOREDUCTASE B14 SUBUNIT"/>
    <property type="match status" value="1"/>
</dbReference>
<comment type="caution">
    <text evidence="10">The sequence shown here is derived from an EMBL/GenBank/DDBJ whole genome shotgun (WGS) entry which is preliminary data.</text>
</comment>
<evidence type="ECO:0000256" key="4">
    <source>
        <dbReference type="ARBA" id="ARBA00022660"/>
    </source>
</evidence>
<proteinExistence type="inferred from homology"/>
<organism evidence="10 11">
    <name type="scientific">Taphrina deformans (strain PYCC 5710 / ATCC 11124 / CBS 356.35 / IMI 108563 / JCM 9778 / NBRC 8474)</name>
    <name type="common">Peach leaf curl fungus</name>
    <name type="synonym">Lalaria deformans</name>
    <dbReference type="NCBI Taxonomy" id="1097556"/>
    <lineage>
        <taxon>Eukaryota</taxon>
        <taxon>Fungi</taxon>
        <taxon>Dikarya</taxon>
        <taxon>Ascomycota</taxon>
        <taxon>Taphrinomycotina</taxon>
        <taxon>Taphrinomycetes</taxon>
        <taxon>Taphrinales</taxon>
        <taxon>Taphrinaceae</taxon>
        <taxon>Taphrina</taxon>
    </lineage>
</organism>
<dbReference type="InterPro" id="IPR016488">
    <property type="entry name" value="NADH_Ub_cplx-1_asu_su-6"/>
</dbReference>
<dbReference type="Proteomes" id="UP000013776">
    <property type="component" value="Unassembled WGS sequence"/>
</dbReference>
<reference evidence="10 11" key="1">
    <citation type="journal article" date="2013" name="MBio">
        <title>Genome sequencing of the plant pathogen Taphrina deformans, the causal agent of peach leaf curl.</title>
        <authorList>
            <person name="Cisse O.H."/>
            <person name="Almeida J.M.G.C.F."/>
            <person name="Fonseca A."/>
            <person name="Kumar A.A."/>
            <person name="Salojaervi J."/>
            <person name="Overmyer K."/>
            <person name="Hauser P.M."/>
            <person name="Pagni M."/>
        </authorList>
    </citation>
    <scope>NUCLEOTIDE SEQUENCE [LARGE SCALE GENOMIC DNA]</scope>
    <source>
        <strain evidence="11">PYCC 5710 / ATCC 11124 / CBS 356.35 / IMI 108563 / JCM 9778 / NBRC 8474</strain>
    </source>
</reference>
<dbReference type="InterPro" id="IPR045299">
    <property type="entry name" value="Complex1_LYR_NDUFA6_LYRM6"/>
</dbReference>
<gene>
    <name evidence="10" type="ORF">TAPDE_001318</name>
</gene>
<comment type="subcellular location">
    <subcellularLocation>
        <location evidence="1">Mitochondrion inner membrane</location>
        <topology evidence="1">Peripheral membrane protein</topology>
        <orientation evidence="1">Matrix side</orientation>
    </subcellularLocation>
</comment>
<dbReference type="CDD" id="cd20266">
    <property type="entry name" value="Complex1_LYR_NDUFA6_LYRM6"/>
    <property type="match status" value="1"/>
</dbReference>
<keyword evidence="5" id="KW-0999">Mitochondrion inner membrane</keyword>
<dbReference type="VEuPathDB" id="FungiDB:TAPDE_001318"/>